<organism evidence="2 3">
    <name type="scientific">Nocardioides marinus</name>
    <dbReference type="NCBI Taxonomy" id="374514"/>
    <lineage>
        <taxon>Bacteria</taxon>
        <taxon>Bacillati</taxon>
        <taxon>Actinomycetota</taxon>
        <taxon>Actinomycetes</taxon>
        <taxon>Propionibacteriales</taxon>
        <taxon>Nocardioidaceae</taxon>
        <taxon>Nocardioides</taxon>
    </lineage>
</organism>
<dbReference type="Proteomes" id="UP000537326">
    <property type="component" value="Unassembled WGS sequence"/>
</dbReference>
<dbReference type="GO" id="GO:1990189">
    <property type="term" value="F:protein N-terminal-serine acetyltransferase activity"/>
    <property type="evidence" value="ECO:0007669"/>
    <property type="project" value="TreeGrafter"/>
</dbReference>
<evidence type="ECO:0000259" key="1">
    <source>
        <dbReference type="PROSITE" id="PS51186"/>
    </source>
</evidence>
<dbReference type="EMBL" id="JACBZI010000001">
    <property type="protein sequence ID" value="NYI10972.1"/>
    <property type="molecule type" value="Genomic_DNA"/>
</dbReference>
<dbReference type="InterPro" id="IPR051908">
    <property type="entry name" value="Ribosomal_N-acetyltransferase"/>
</dbReference>
<dbReference type="AlphaFoldDB" id="A0A7Z0C459"/>
<evidence type="ECO:0000313" key="2">
    <source>
        <dbReference type="EMBL" id="NYI10972.1"/>
    </source>
</evidence>
<dbReference type="Pfam" id="PF13302">
    <property type="entry name" value="Acetyltransf_3"/>
    <property type="match status" value="1"/>
</dbReference>
<reference evidence="2 3" key="1">
    <citation type="submission" date="2020-07" db="EMBL/GenBank/DDBJ databases">
        <title>Sequencing the genomes of 1000 actinobacteria strains.</title>
        <authorList>
            <person name="Klenk H.-P."/>
        </authorList>
    </citation>
    <scope>NUCLEOTIDE SEQUENCE [LARGE SCALE GENOMIC DNA]</scope>
    <source>
        <strain evidence="2 3">DSM 18248</strain>
    </source>
</reference>
<gene>
    <name evidence="2" type="ORF">BKA05_002487</name>
</gene>
<feature type="domain" description="N-acetyltransferase" evidence="1">
    <location>
        <begin position="15"/>
        <end position="179"/>
    </location>
</feature>
<dbReference type="GO" id="GO:0008999">
    <property type="term" value="F:protein-N-terminal-alanine acetyltransferase activity"/>
    <property type="evidence" value="ECO:0007669"/>
    <property type="project" value="TreeGrafter"/>
</dbReference>
<dbReference type="Gene3D" id="3.40.630.30">
    <property type="match status" value="1"/>
</dbReference>
<dbReference type="PANTHER" id="PTHR43441">
    <property type="entry name" value="RIBOSOMAL-PROTEIN-SERINE ACETYLTRANSFERASE"/>
    <property type="match status" value="1"/>
</dbReference>
<comment type="caution">
    <text evidence="2">The sequence shown here is derived from an EMBL/GenBank/DDBJ whole genome shotgun (WGS) entry which is preliminary data.</text>
</comment>
<dbReference type="RefSeq" id="WP_179531729.1">
    <property type="nucleotide sequence ID" value="NZ_BAAAPP010000005.1"/>
</dbReference>
<keyword evidence="3" id="KW-1185">Reference proteome</keyword>
<sequence>MSVPSAPVEVRGEGVLLRASRESDADRLLEAFGDSGTQLWNPGPSDPAGVLAWIAERADWSAGTHTSWLITQPHDGDVLGSVSVWKIDLDQGDGEVGYWVAPWGRGRGVASSAVRAAAAYAFEEVGLHRLHLFHAVENPASCGVARKAGFLLEGTLRQSYRYADGRRHDEHLHARLATD</sequence>
<dbReference type="PROSITE" id="PS51186">
    <property type="entry name" value="GNAT"/>
    <property type="match status" value="1"/>
</dbReference>
<dbReference type="InterPro" id="IPR016181">
    <property type="entry name" value="Acyl_CoA_acyltransferase"/>
</dbReference>
<dbReference type="GO" id="GO:0005737">
    <property type="term" value="C:cytoplasm"/>
    <property type="evidence" value="ECO:0007669"/>
    <property type="project" value="TreeGrafter"/>
</dbReference>
<keyword evidence="2" id="KW-0808">Transferase</keyword>
<proteinExistence type="predicted"/>
<protein>
    <submittedName>
        <fullName evidence="2">RimJ/RimL family protein N-acetyltransferase</fullName>
    </submittedName>
</protein>
<name>A0A7Z0C459_9ACTN</name>
<dbReference type="PANTHER" id="PTHR43441:SF10">
    <property type="entry name" value="ACETYLTRANSFERASE"/>
    <property type="match status" value="1"/>
</dbReference>
<dbReference type="InterPro" id="IPR000182">
    <property type="entry name" value="GNAT_dom"/>
</dbReference>
<accession>A0A7Z0C459</accession>
<evidence type="ECO:0000313" key="3">
    <source>
        <dbReference type="Proteomes" id="UP000537326"/>
    </source>
</evidence>
<dbReference type="SUPFAM" id="SSF55729">
    <property type="entry name" value="Acyl-CoA N-acyltransferases (Nat)"/>
    <property type="match status" value="1"/>
</dbReference>